<dbReference type="AlphaFoldDB" id="A0A0C2GA00"/>
<sequence length="131" mass="14516">GFAVVALMAGVAIDKIMATRGEGTVEFLRTSTDNPFDVITDRRDISPIQVATMLTFSIGIWEKVCDLAARVHNVNFTAFIVSAAAMSFLYVGREFLSPFLVRKFKFNLPIPYELILLLPKIEISSAIEIDS</sequence>
<gene>
    <name evidence="1" type="ORF">ANCDUO_16089</name>
</gene>
<evidence type="ECO:0000313" key="2">
    <source>
        <dbReference type="Proteomes" id="UP000054047"/>
    </source>
</evidence>
<organism evidence="1 2">
    <name type="scientific">Ancylostoma duodenale</name>
    <dbReference type="NCBI Taxonomy" id="51022"/>
    <lineage>
        <taxon>Eukaryota</taxon>
        <taxon>Metazoa</taxon>
        <taxon>Ecdysozoa</taxon>
        <taxon>Nematoda</taxon>
        <taxon>Chromadorea</taxon>
        <taxon>Rhabditida</taxon>
        <taxon>Rhabditina</taxon>
        <taxon>Rhabditomorpha</taxon>
        <taxon>Strongyloidea</taxon>
        <taxon>Ancylostomatidae</taxon>
        <taxon>Ancylostomatinae</taxon>
        <taxon>Ancylostoma</taxon>
    </lineage>
</organism>
<keyword evidence="2" id="KW-1185">Reference proteome</keyword>
<feature type="non-terminal residue" evidence="1">
    <location>
        <position position="1"/>
    </location>
</feature>
<protein>
    <submittedName>
        <fullName evidence="1">Uncharacterized protein</fullName>
    </submittedName>
</protein>
<reference evidence="1 2" key="1">
    <citation type="submission" date="2013-12" db="EMBL/GenBank/DDBJ databases">
        <title>Draft genome of the parsitic nematode Ancylostoma duodenale.</title>
        <authorList>
            <person name="Mitreva M."/>
        </authorList>
    </citation>
    <scope>NUCLEOTIDE SEQUENCE [LARGE SCALE GENOMIC DNA]</scope>
    <source>
        <strain evidence="1 2">Zhejiang</strain>
    </source>
</reference>
<dbReference type="OrthoDB" id="288203at2759"/>
<evidence type="ECO:0000313" key="1">
    <source>
        <dbReference type="EMBL" id="KIH53771.1"/>
    </source>
</evidence>
<dbReference type="Proteomes" id="UP000054047">
    <property type="component" value="Unassembled WGS sequence"/>
</dbReference>
<name>A0A0C2GA00_9BILA</name>
<proteinExistence type="predicted"/>
<accession>A0A0C2GA00</accession>
<dbReference type="EMBL" id="KN740402">
    <property type="protein sequence ID" value="KIH53771.1"/>
    <property type="molecule type" value="Genomic_DNA"/>
</dbReference>